<keyword evidence="6 7" id="KW-0472">Membrane</keyword>
<feature type="transmembrane region" description="Helical" evidence="7">
    <location>
        <begin position="380"/>
        <end position="404"/>
    </location>
</feature>
<keyword evidence="3" id="KW-1003">Cell membrane</keyword>
<feature type="transmembrane region" description="Helical" evidence="7">
    <location>
        <begin position="36"/>
        <end position="58"/>
    </location>
</feature>
<dbReference type="InterPro" id="IPR025966">
    <property type="entry name" value="OppC_N"/>
</dbReference>
<dbReference type="Gene3D" id="2.130.10.30">
    <property type="entry name" value="Regulator of chromosome condensation 1/beta-lactamase-inhibitor protein II"/>
    <property type="match status" value="1"/>
</dbReference>
<gene>
    <name evidence="9" type="ORF">DW016_13725</name>
</gene>
<comment type="caution">
    <text evidence="9">The sequence shown here is derived from an EMBL/GenBank/DDBJ whole genome shotgun (WGS) entry which is preliminary data.</text>
</comment>
<dbReference type="OrthoDB" id="9797852at2"/>
<dbReference type="SUPFAM" id="SSF50985">
    <property type="entry name" value="RCC1/BLIP-II"/>
    <property type="match status" value="1"/>
</dbReference>
<evidence type="ECO:0000313" key="10">
    <source>
        <dbReference type="Proteomes" id="UP000261080"/>
    </source>
</evidence>
<evidence type="ECO:0000313" key="9">
    <source>
        <dbReference type="EMBL" id="RGE85191.1"/>
    </source>
</evidence>
<feature type="transmembrane region" description="Helical" evidence="7">
    <location>
        <begin position="416"/>
        <end position="434"/>
    </location>
</feature>
<dbReference type="PROSITE" id="PS50012">
    <property type="entry name" value="RCC1_3"/>
    <property type="match status" value="3"/>
</dbReference>
<evidence type="ECO:0000256" key="1">
    <source>
        <dbReference type="ARBA" id="ARBA00004651"/>
    </source>
</evidence>
<organism evidence="9 10">
    <name type="scientific">Sellimonas intestinalis</name>
    <dbReference type="NCBI Taxonomy" id="1653434"/>
    <lineage>
        <taxon>Bacteria</taxon>
        <taxon>Bacillati</taxon>
        <taxon>Bacillota</taxon>
        <taxon>Clostridia</taxon>
        <taxon>Lachnospirales</taxon>
        <taxon>Lachnospiraceae</taxon>
        <taxon>Sellimonas</taxon>
    </lineage>
</organism>
<dbReference type="Gene3D" id="1.10.3720.10">
    <property type="entry name" value="MetI-like"/>
    <property type="match status" value="1"/>
</dbReference>
<evidence type="ECO:0000256" key="4">
    <source>
        <dbReference type="ARBA" id="ARBA00022692"/>
    </source>
</evidence>
<name>A0A3E3JZ86_9FIRM</name>
<keyword evidence="10" id="KW-1185">Reference proteome</keyword>
<dbReference type="EMBL" id="QVLX01000009">
    <property type="protein sequence ID" value="RGE85191.1"/>
    <property type="molecule type" value="Genomic_DNA"/>
</dbReference>
<feature type="transmembrane region" description="Helical" evidence="7">
    <location>
        <begin position="493"/>
        <end position="514"/>
    </location>
</feature>
<evidence type="ECO:0000256" key="7">
    <source>
        <dbReference type="RuleBase" id="RU363032"/>
    </source>
</evidence>
<dbReference type="Proteomes" id="UP000261080">
    <property type="component" value="Unassembled WGS sequence"/>
</dbReference>
<keyword evidence="5 7" id="KW-1133">Transmembrane helix</keyword>
<dbReference type="PROSITE" id="PS50928">
    <property type="entry name" value="ABC_TM1"/>
    <property type="match status" value="1"/>
</dbReference>
<evidence type="ECO:0000256" key="5">
    <source>
        <dbReference type="ARBA" id="ARBA00022989"/>
    </source>
</evidence>
<dbReference type="InterPro" id="IPR050366">
    <property type="entry name" value="BP-dependent_transpt_permease"/>
</dbReference>
<accession>A0A3E3JZ86</accession>
<feature type="domain" description="ABC transmembrane type-1" evidence="8">
    <location>
        <begin position="374"/>
        <end position="571"/>
    </location>
</feature>
<dbReference type="InterPro" id="IPR035906">
    <property type="entry name" value="MetI-like_sf"/>
</dbReference>
<evidence type="ECO:0000256" key="3">
    <source>
        <dbReference type="ARBA" id="ARBA00022475"/>
    </source>
</evidence>
<dbReference type="Pfam" id="PF12911">
    <property type="entry name" value="OppC_N"/>
    <property type="match status" value="1"/>
</dbReference>
<dbReference type="SUPFAM" id="SSF161098">
    <property type="entry name" value="MetI-like"/>
    <property type="match status" value="1"/>
</dbReference>
<dbReference type="PANTHER" id="PTHR43386">
    <property type="entry name" value="OLIGOPEPTIDE TRANSPORT SYSTEM PERMEASE PROTEIN APPC"/>
    <property type="match status" value="1"/>
</dbReference>
<sequence>MLRKGKKDTKPKSILEEEQMQSPFRTIIQHLCENKVAMGSAIIFIVIFLMCFILPIWMKQDLNFQDPTQKNIAPGFSFLSVPKELKHNAKEIEAGPTFGIGIDNDGVVYEWGTLTDRLKQIPADMGKVVDIAVGQDHVLAMNEEGELFTWGYNRMNLNRIPSEVQGKKVKSIAAGYQVSIVVLEDGSLVTWGNENAVDIVASKAKDEKVKLVRTNISTGLALTEDGRLIPLAKRETAFDAVPDEIQGRIQDFAMTDKTVFALLDDGTLASWGGNDYNIQKIPEGVDGHVVSISAGRNHVTALLDDGTVASWGGNNNKQCKVPSGVKNIQSVSSRYYQNYAIDEDGNVTTWGLKGYLFGTDNMGRSVALRMLKGGQMTMTVGFVSVIISLIIGIIVGGIAGYYAGKVDILLMRVAEVVGSLPFIPLALILSALIGNKVSEVGRIIMIMVILGILSWPGVAYMVRAQVLAERQKEFVTAAKALGVRERNIIFRHIVPNVMTIIIVNATLSFATCMLTESGLSFLGFGVSEPIPSWGNMLNDCRSSEVISQFWWRWIFPSIALALCTISINLFGDGLRKAVDPKSSER</sequence>
<dbReference type="Pfam" id="PF00528">
    <property type="entry name" value="BPD_transp_1"/>
    <property type="match status" value="1"/>
</dbReference>
<proteinExistence type="inferred from homology"/>
<reference evidence="9 10" key="1">
    <citation type="submission" date="2018-08" db="EMBL/GenBank/DDBJ databases">
        <title>A genome reference for cultivated species of the human gut microbiota.</title>
        <authorList>
            <person name="Zou Y."/>
            <person name="Xue W."/>
            <person name="Luo G."/>
        </authorList>
    </citation>
    <scope>NUCLEOTIDE SEQUENCE [LARGE SCALE GENOMIC DNA]</scope>
    <source>
        <strain evidence="9 10">AF37-2AT</strain>
    </source>
</reference>
<feature type="transmembrane region" description="Helical" evidence="7">
    <location>
        <begin position="440"/>
        <end position="462"/>
    </location>
</feature>
<dbReference type="InterPro" id="IPR009091">
    <property type="entry name" value="RCC1/BLIP-II"/>
</dbReference>
<protein>
    <submittedName>
        <fullName evidence="9">ABC transporter permease subunit</fullName>
    </submittedName>
</protein>
<comment type="similarity">
    <text evidence="7">Belongs to the binding-protein-dependent transport system permease family.</text>
</comment>
<evidence type="ECO:0000256" key="2">
    <source>
        <dbReference type="ARBA" id="ARBA00022448"/>
    </source>
</evidence>
<dbReference type="GO" id="GO:0005886">
    <property type="term" value="C:plasma membrane"/>
    <property type="evidence" value="ECO:0007669"/>
    <property type="project" value="UniProtKB-SubCell"/>
</dbReference>
<dbReference type="InterPro" id="IPR000408">
    <property type="entry name" value="Reg_chr_condens"/>
</dbReference>
<keyword evidence="4 7" id="KW-0812">Transmembrane</keyword>
<dbReference type="RefSeq" id="WP_117493791.1">
    <property type="nucleotide sequence ID" value="NZ_CBCTCK010000015.1"/>
</dbReference>
<dbReference type="InterPro" id="IPR000515">
    <property type="entry name" value="MetI-like"/>
</dbReference>
<dbReference type="Pfam" id="PF13540">
    <property type="entry name" value="RCC1_2"/>
    <property type="match status" value="3"/>
</dbReference>
<dbReference type="PANTHER" id="PTHR43386:SF1">
    <property type="entry name" value="D,D-DIPEPTIDE TRANSPORT SYSTEM PERMEASE PROTEIN DDPC-RELATED"/>
    <property type="match status" value="1"/>
</dbReference>
<keyword evidence="2 7" id="KW-0813">Transport</keyword>
<dbReference type="CDD" id="cd06261">
    <property type="entry name" value="TM_PBP2"/>
    <property type="match status" value="1"/>
</dbReference>
<dbReference type="AlphaFoldDB" id="A0A3E3JZ86"/>
<comment type="subcellular location">
    <subcellularLocation>
        <location evidence="1 7">Cell membrane</location>
        <topology evidence="1 7">Multi-pass membrane protein</topology>
    </subcellularLocation>
</comment>
<evidence type="ECO:0000259" key="8">
    <source>
        <dbReference type="PROSITE" id="PS50928"/>
    </source>
</evidence>
<evidence type="ECO:0000256" key="6">
    <source>
        <dbReference type="ARBA" id="ARBA00023136"/>
    </source>
</evidence>
<dbReference type="GO" id="GO:0055085">
    <property type="term" value="P:transmembrane transport"/>
    <property type="evidence" value="ECO:0007669"/>
    <property type="project" value="InterPro"/>
</dbReference>
<feature type="transmembrane region" description="Helical" evidence="7">
    <location>
        <begin position="550"/>
        <end position="571"/>
    </location>
</feature>